<protein>
    <submittedName>
        <fullName evidence="1">Uncharacterized protein</fullName>
    </submittedName>
</protein>
<organism evidence="1 2">
    <name type="scientific">Massariosphaeria phaeospora</name>
    <dbReference type="NCBI Taxonomy" id="100035"/>
    <lineage>
        <taxon>Eukaryota</taxon>
        <taxon>Fungi</taxon>
        <taxon>Dikarya</taxon>
        <taxon>Ascomycota</taxon>
        <taxon>Pezizomycotina</taxon>
        <taxon>Dothideomycetes</taxon>
        <taxon>Pleosporomycetidae</taxon>
        <taxon>Pleosporales</taxon>
        <taxon>Pleosporales incertae sedis</taxon>
        <taxon>Massariosphaeria</taxon>
    </lineage>
</organism>
<dbReference type="Proteomes" id="UP000481861">
    <property type="component" value="Unassembled WGS sequence"/>
</dbReference>
<dbReference type="AlphaFoldDB" id="A0A7C8IBI3"/>
<accession>A0A7C8IBI3</accession>
<proteinExistence type="predicted"/>
<comment type="caution">
    <text evidence="1">The sequence shown here is derived from an EMBL/GenBank/DDBJ whole genome shotgun (WGS) entry which is preliminary data.</text>
</comment>
<gene>
    <name evidence="1" type="ORF">BDV95DRAFT_484629</name>
</gene>
<dbReference type="OrthoDB" id="3886018at2759"/>
<evidence type="ECO:0000313" key="2">
    <source>
        <dbReference type="Proteomes" id="UP000481861"/>
    </source>
</evidence>
<keyword evidence="2" id="KW-1185">Reference proteome</keyword>
<evidence type="ECO:0000313" key="1">
    <source>
        <dbReference type="EMBL" id="KAF2875429.1"/>
    </source>
</evidence>
<sequence length="490" mass="53283">EECTTKQEFPTCTTQFFIVTSVFPDQDSSTTSTSTSTNCHTITACTGVATTIATTTARATTIESFCERGKCGGNACSAKPKRAALPTPAPIIGGLTISDETSEEQNATLVQRAFTGGTGDWGDFYNDVIGRTAEQIEDNDNWTVRKETILVDNDVEFIPGRSAAVHFQAWGVEPRNVVIQDLYGCAALFCVSHLGVAVAHFWEKPSLTERLEEEVIELLGHKFALYNFGHDPVCHLMAGARKVIGGNGAEEQETLTQPWKGDIMRPEAIQKIREKVKTILPDATMKDAFVYARQVNAKARERGYGKGAVVFEPNKDTGNAVVKVYNQGVEVEKMEWVNQELQIWRMNADGPSGAIANVVLQTDRDNVLDACKDVKTPVNSNMAVRLGSESTSVGEALSEGGNPYDMSFSIRDKNNNKVVEKCVFKGGPYGRWQDGAQAGVLECKGRTIRCTRPQGDAPGKSCDPANPPDCGKLGEKCSKGYNELLAICKN</sequence>
<reference evidence="1 2" key="1">
    <citation type="submission" date="2020-01" db="EMBL/GenBank/DDBJ databases">
        <authorList>
            <consortium name="DOE Joint Genome Institute"/>
            <person name="Haridas S."/>
            <person name="Albert R."/>
            <person name="Binder M."/>
            <person name="Bloem J."/>
            <person name="Labutti K."/>
            <person name="Salamov A."/>
            <person name="Andreopoulos B."/>
            <person name="Baker S.E."/>
            <person name="Barry K."/>
            <person name="Bills G."/>
            <person name="Bluhm B.H."/>
            <person name="Cannon C."/>
            <person name="Castanera R."/>
            <person name="Culley D.E."/>
            <person name="Daum C."/>
            <person name="Ezra D."/>
            <person name="Gonzalez J.B."/>
            <person name="Henrissat B."/>
            <person name="Kuo A."/>
            <person name="Liang C."/>
            <person name="Lipzen A."/>
            <person name="Lutzoni F."/>
            <person name="Magnuson J."/>
            <person name="Mondo S."/>
            <person name="Nolan M."/>
            <person name="Ohm R."/>
            <person name="Pangilinan J."/>
            <person name="Park H.-J.H."/>
            <person name="Ramirez L."/>
            <person name="Alfaro M."/>
            <person name="Sun H."/>
            <person name="Tritt A."/>
            <person name="Yoshinaga Y."/>
            <person name="Zwiers L.-H.L."/>
            <person name="Turgeon B.G."/>
            <person name="Goodwin S.B."/>
            <person name="Spatafora J.W."/>
            <person name="Crous P.W."/>
            <person name="Grigoriev I.V."/>
        </authorList>
    </citation>
    <scope>NUCLEOTIDE SEQUENCE [LARGE SCALE GENOMIC DNA]</scope>
    <source>
        <strain evidence="1 2">CBS 611.86</strain>
    </source>
</reference>
<feature type="non-terminal residue" evidence="1">
    <location>
        <position position="1"/>
    </location>
</feature>
<name>A0A7C8IBI3_9PLEO</name>
<dbReference type="EMBL" id="JAADJZ010000004">
    <property type="protein sequence ID" value="KAF2875429.1"/>
    <property type="molecule type" value="Genomic_DNA"/>
</dbReference>